<dbReference type="GO" id="GO:0003700">
    <property type="term" value="F:DNA-binding transcription factor activity"/>
    <property type="evidence" value="ECO:0007669"/>
    <property type="project" value="InterPro"/>
</dbReference>
<feature type="region of interest" description="Disordered" evidence="9">
    <location>
        <begin position="12"/>
        <end position="40"/>
    </location>
</feature>
<proteinExistence type="inferred from homology"/>
<evidence type="ECO:0000313" key="11">
    <source>
        <dbReference type="EMBL" id="AFD96410.1"/>
    </source>
</evidence>
<keyword evidence="2" id="KW-0805">Transcription regulation</keyword>
<dbReference type="InterPro" id="IPR045277">
    <property type="entry name" value="DRE1A-I"/>
</dbReference>
<evidence type="ECO:0000256" key="5">
    <source>
        <dbReference type="ARBA" id="ARBA00023159"/>
    </source>
</evidence>
<name>H9C1H3_BRADI</name>
<keyword evidence="7" id="KW-0539">Nucleus</keyword>
<reference evidence="11" key="2">
    <citation type="journal article" date="2012" name="BMC Plant Biol.">
        <title>Comparative analyses reveal potential uses of Brachypodium distachyon as a model for cold stress responses in temperate grasses.</title>
        <authorList>
            <person name="Li C."/>
            <person name="Rudi H."/>
            <person name="Stockinger E.J."/>
            <person name="Cheng H."/>
            <person name="Cao M."/>
            <person name="Fox S.E."/>
            <person name="Mockler T.C."/>
            <person name="Westereng B."/>
            <person name="Fjellheim S."/>
            <person name="Rognli O.A."/>
            <person name="Sandve S.R."/>
        </authorList>
    </citation>
    <scope>NUCLEOTIDE SEQUENCE</scope>
</reference>
<dbReference type="GO" id="GO:0003677">
    <property type="term" value="F:DNA binding"/>
    <property type="evidence" value="ECO:0007669"/>
    <property type="project" value="UniProtKB-KW"/>
</dbReference>
<evidence type="ECO:0000313" key="12">
    <source>
        <dbReference type="EMBL" id="KQJ91106.1"/>
    </source>
</evidence>
<dbReference type="OrthoDB" id="778167at2759"/>
<dbReference type="EMBL" id="CM000883">
    <property type="protein sequence ID" value="KQJ91106.1"/>
    <property type="molecule type" value="Genomic_DNA"/>
</dbReference>
<evidence type="ECO:0000313" key="13">
    <source>
        <dbReference type="EnsemblPlants" id="KQJ91106"/>
    </source>
</evidence>
<evidence type="ECO:0000256" key="9">
    <source>
        <dbReference type="SAM" id="MobiDB-lite"/>
    </source>
</evidence>
<keyword evidence="6" id="KW-0804">Transcription</keyword>
<dbReference type="Gene3D" id="3.30.730.10">
    <property type="entry name" value="AP2/ERF domain"/>
    <property type="match status" value="1"/>
</dbReference>
<evidence type="ECO:0000256" key="2">
    <source>
        <dbReference type="ARBA" id="ARBA00023015"/>
    </source>
</evidence>
<organism evidence="11">
    <name type="scientific">Brachypodium distachyon</name>
    <name type="common">Purple false brome</name>
    <name type="synonym">Trachynia distachya</name>
    <dbReference type="NCBI Taxonomy" id="15368"/>
    <lineage>
        <taxon>Eukaryota</taxon>
        <taxon>Viridiplantae</taxon>
        <taxon>Streptophyta</taxon>
        <taxon>Embryophyta</taxon>
        <taxon>Tracheophyta</taxon>
        <taxon>Spermatophyta</taxon>
        <taxon>Magnoliopsida</taxon>
        <taxon>Liliopsida</taxon>
        <taxon>Poales</taxon>
        <taxon>Poaceae</taxon>
        <taxon>BOP clade</taxon>
        <taxon>Pooideae</taxon>
        <taxon>Stipodae</taxon>
        <taxon>Brachypodieae</taxon>
        <taxon>Brachypodium</taxon>
    </lineage>
</organism>
<comment type="similarity">
    <text evidence="8">Belongs to the AP2/ERF transcription factor family. ERF subfamily.</text>
</comment>
<keyword evidence="3" id="KW-0346">Stress response</keyword>
<dbReference type="GO" id="GO:0005634">
    <property type="term" value="C:nucleus"/>
    <property type="evidence" value="ECO:0007669"/>
    <property type="project" value="UniProtKB-SubCell"/>
</dbReference>
<dbReference type="STRING" id="15368.H9C1H3"/>
<dbReference type="Proteomes" id="UP000008810">
    <property type="component" value="Chromosome 4"/>
</dbReference>
<sequence length="248" mass="26590">MAMDGYDQWISSASSSSSHDQYGVVWSPPPKRPAGRTKFKETRHPVYRGVRLRGNAGRWVCEVRVPGNRGKRLWLGTHLTAESAARAHDAAMLALHGPSAAAACLLNFPDSAWLLAVTPPALADLDDIQRAALAAVADFQRREAATVPVPVPVAASEITSIASMVPVNDAGSWPSFQPCVAGMFDGPVVMGSDMFELDMPDEMDLGMYYADLAEGLLMEPPLPAPDTGACWEIGEYGDGGTDATLWNY</sequence>
<evidence type="ECO:0000256" key="7">
    <source>
        <dbReference type="ARBA" id="ARBA00023242"/>
    </source>
</evidence>
<gene>
    <name evidence="11 13" type="primary">CBF4</name>
    <name evidence="12" type="ORF">BRADI_4g35600v3</name>
</gene>
<dbReference type="SUPFAM" id="SSF54171">
    <property type="entry name" value="DNA-binding domain"/>
    <property type="match status" value="1"/>
</dbReference>
<evidence type="ECO:0000313" key="14">
    <source>
        <dbReference type="Proteomes" id="UP000008810"/>
    </source>
</evidence>
<protein>
    <submittedName>
        <fullName evidence="11">CBF4</fullName>
    </submittedName>
</protein>
<evidence type="ECO:0000256" key="4">
    <source>
        <dbReference type="ARBA" id="ARBA00023125"/>
    </source>
</evidence>
<dbReference type="InterPro" id="IPR001471">
    <property type="entry name" value="AP2/ERF_dom"/>
</dbReference>
<dbReference type="EnsemblPlants" id="KQJ91106">
    <property type="protein sequence ID" value="KQJ91106"/>
    <property type="gene ID" value="BRADI_4g35600v3"/>
</dbReference>
<keyword evidence="14" id="KW-1185">Reference proteome</keyword>
<evidence type="ECO:0000256" key="1">
    <source>
        <dbReference type="ARBA" id="ARBA00004123"/>
    </source>
</evidence>
<evidence type="ECO:0000256" key="6">
    <source>
        <dbReference type="ARBA" id="ARBA00023163"/>
    </source>
</evidence>
<evidence type="ECO:0000256" key="3">
    <source>
        <dbReference type="ARBA" id="ARBA00023016"/>
    </source>
</evidence>
<evidence type="ECO:0000256" key="8">
    <source>
        <dbReference type="ARBA" id="ARBA00024343"/>
    </source>
</evidence>
<keyword evidence="5" id="KW-0010">Activator</keyword>
<comment type="subcellular location">
    <subcellularLocation>
        <location evidence="1">Nucleus</location>
    </subcellularLocation>
</comment>
<dbReference type="Gramene" id="KQJ91106">
    <property type="protein sequence ID" value="KQJ91106"/>
    <property type="gene ID" value="BRADI_4g35600v3"/>
</dbReference>
<dbReference type="SMART" id="SM00380">
    <property type="entry name" value="AP2"/>
    <property type="match status" value="1"/>
</dbReference>
<dbReference type="PANTHER" id="PTHR31839:SF5">
    <property type="entry name" value="CBF2"/>
    <property type="match status" value="1"/>
</dbReference>
<feature type="domain" description="AP2/ERF" evidence="10">
    <location>
        <begin position="46"/>
        <end position="109"/>
    </location>
</feature>
<reference evidence="12 13" key="1">
    <citation type="journal article" date="2010" name="Nature">
        <title>Genome sequencing and analysis of the model grass Brachypodium distachyon.</title>
        <authorList>
            <consortium name="International Brachypodium Initiative"/>
        </authorList>
    </citation>
    <scope>NUCLEOTIDE SEQUENCE [LARGE SCALE GENOMIC DNA]</scope>
    <source>
        <strain evidence="12 13">Bd21</strain>
    </source>
</reference>
<dbReference type="EMBL" id="JQ180470">
    <property type="protein sequence ID" value="AFD96410.1"/>
    <property type="molecule type" value="Genomic_DNA"/>
</dbReference>
<dbReference type="FunCoup" id="H9C1H3">
    <property type="interactions" value="30"/>
</dbReference>
<keyword evidence="4" id="KW-0238">DNA-binding</keyword>
<evidence type="ECO:0000259" key="10">
    <source>
        <dbReference type="PROSITE" id="PS51032"/>
    </source>
</evidence>
<dbReference type="AlphaFoldDB" id="H9C1H3"/>
<dbReference type="PANTHER" id="PTHR31839">
    <property type="entry name" value="DEHYDRATION-RESPONSIVE ELEMENT-BINDING PROTEIN 1D"/>
    <property type="match status" value="1"/>
</dbReference>
<dbReference type="KEGG" id="bdi:100839759"/>
<dbReference type="InterPro" id="IPR016177">
    <property type="entry name" value="DNA-bd_dom_sf"/>
</dbReference>
<dbReference type="InterPro" id="IPR036955">
    <property type="entry name" value="AP2/ERF_dom_sf"/>
</dbReference>
<dbReference type="GeneID" id="100839759"/>
<accession>H9C1H3</accession>
<dbReference type="RefSeq" id="XP_010238394.1">
    <property type="nucleotide sequence ID" value="XM_010240092.3"/>
</dbReference>
<dbReference type="CDD" id="cd00018">
    <property type="entry name" value="AP2"/>
    <property type="match status" value="1"/>
</dbReference>
<dbReference type="Pfam" id="PF00847">
    <property type="entry name" value="AP2"/>
    <property type="match status" value="1"/>
</dbReference>
<reference evidence="13" key="4">
    <citation type="submission" date="2018-08" db="UniProtKB">
        <authorList>
            <consortium name="EnsemblPlants"/>
        </authorList>
    </citation>
    <scope>IDENTIFICATION</scope>
    <source>
        <strain evidence="13">cv. Bd21</strain>
    </source>
</reference>
<reference evidence="12" key="3">
    <citation type="submission" date="2017-06" db="EMBL/GenBank/DDBJ databases">
        <title>WGS assembly of Brachypodium distachyon.</title>
        <authorList>
            <consortium name="The International Brachypodium Initiative"/>
            <person name="Lucas S."/>
            <person name="Harmon-Smith M."/>
            <person name="Lail K."/>
            <person name="Tice H."/>
            <person name="Grimwood J."/>
            <person name="Bruce D."/>
            <person name="Barry K."/>
            <person name="Shu S."/>
            <person name="Lindquist E."/>
            <person name="Wang M."/>
            <person name="Pitluck S."/>
            <person name="Vogel J.P."/>
            <person name="Garvin D.F."/>
            <person name="Mockler T.C."/>
            <person name="Schmutz J."/>
            <person name="Rokhsar D."/>
            <person name="Bevan M.W."/>
        </authorList>
    </citation>
    <scope>NUCLEOTIDE SEQUENCE</scope>
    <source>
        <strain evidence="12">Bd21</strain>
    </source>
</reference>
<dbReference type="PROSITE" id="PS51032">
    <property type="entry name" value="AP2_ERF"/>
    <property type="match status" value="1"/>
</dbReference>